<accession>A0ABT5SCV2</accession>
<gene>
    <name evidence="1" type="ORF">N5A56_012890</name>
</gene>
<dbReference type="EMBL" id="JAOSLC020000003">
    <property type="protein sequence ID" value="MDD7915256.1"/>
    <property type="molecule type" value="Genomic_DNA"/>
</dbReference>
<proteinExistence type="predicted"/>
<organism evidence="1 2">
    <name type="scientific">Polaribacter ponticola</name>
    <dbReference type="NCBI Taxonomy" id="2978475"/>
    <lineage>
        <taxon>Bacteria</taxon>
        <taxon>Pseudomonadati</taxon>
        <taxon>Bacteroidota</taxon>
        <taxon>Flavobacteriia</taxon>
        <taxon>Flavobacteriales</taxon>
        <taxon>Flavobacteriaceae</taxon>
    </lineage>
</organism>
<keyword evidence="2" id="KW-1185">Reference proteome</keyword>
<sequence length="162" mass="18858">MNVEEEKLFNCIRKKIPKNVSFTDEIADVLDISYDAAYRRVKGKTSLTLKESLLLSKYFNLNLTDIFNDNEFDEERIIVEKTHPILSNNALKVFFEKGTLEAGKVFSSKNGQIINCAKDYPFYHSDSGLLKSFRLYVFINTLSKDPEEKRFLFLNLNHLLLF</sequence>
<reference evidence="1" key="1">
    <citation type="submission" date="2023-02" db="EMBL/GenBank/DDBJ databases">
        <title>Polaribacter ponticola sp. nov., isolated from seawater.</title>
        <authorList>
            <person name="Baek J.H."/>
            <person name="Kim J.M."/>
            <person name="Choi D.G."/>
            <person name="Jeon C.O."/>
        </authorList>
    </citation>
    <scope>NUCLEOTIDE SEQUENCE</scope>
    <source>
        <strain evidence="1">MSW5</strain>
    </source>
</reference>
<protein>
    <recommendedName>
        <fullName evidence="3">XRE family transcriptional regulator</fullName>
    </recommendedName>
</protein>
<evidence type="ECO:0000313" key="2">
    <source>
        <dbReference type="Proteomes" id="UP001151478"/>
    </source>
</evidence>
<evidence type="ECO:0008006" key="3">
    <source>
        <dbReference type="Google" id="ProtNLM"/>
    </source>
</evidence>
<evidence type="ECO:0000313" key="1">
    <source>
        <dbReference type="EMBL" id="MDD7915256.1"/>
    </source>
</evidence>
<dbReference type="RefSeq" id="WP_274270463.1">
    <property type="nucleotide sequence ID" value="NZ_JAOSLC020000003.1"/>
</dbReference>
<name>A0ABT5SCV2_9FLAO</name>
<dbReference type="Proteomes" id="UP001151478">
    <property type="component" value="Unassembled WGS sequence"/>
</dbReference>
<comment type="caution">
    <text evidence="1">The sequence shown here is derived from an EMBL/GenBank/DDBJ whole genome shotgun (WGS) entry which is preliminary data.</text>
</comment>